<dbReference type="InParanoid" id="A0A317XSL1"/>
<gene>
    <name evidence="1" type="ORF">BCV70DRAFT_71658</name>
</gene>
<sequence length="278" mass="30540">MDLQYSPTRFFGQPARSLAVRTKYSWCLGACEILSSCVASLIQMCYTRAGKEGCSLRKMSTNLSANWSPPRLCKRTQNRVSEPDEHLDLDLDLQLRLSGNHLRLFGSPIAGWCDRVFASRSFSLLLSGPGAQAPLPQSHARARRRFHHVPTLILKSLDNRFRTHNSNVGCSVWLYSVFAGQATAVALPLKTSCLHSPSCGSAQTVQARRPVGQSGSAQYVLGALSGLLVRALTLDAPGDGLMAPTPSNCVWCDQQSFCMCVDASQSRRRREAQKRVRA</sequence>
<dbReference type="AlphaFoldDB" id="A0A317XSL1"/>
<name>A0A317XSL1_9BASI</name>
<dbReference type="Proteomes" id="UP000246740">
    <property type="component" value="Unassembled WGS sequence"/>
</dbReference>
<evidence type="ECO:0000313" key="2">
    <source>
        <dbReference type="Proteomes" id="UP000246740"/>
    </source>
</evidence>
<reference evidence="1 2" key="1">
    <citation type="journal article" date="2018" name="Mol. Biol. Evol.">
        <title>Broad Genomic Sampling Reveals a Smut Pathogenic Ancestry of the Fungal Clade Ustilaginomycotina.</title>
        <authorList>
            <person name="Kijpornyongpan T."/>
            <person name="Mondo S.J."/>
            <person name="Barry K."/>
            <person name="Sandor L."/>
            <person name="Lee J."/>
            <person name="Lipzen A."/>
            <person name="Pangilinan J."/>
            <person name="LaButti K."/>
            <person name="Hainaut M."/>
            <person name="Henrissat B."/>
            <person name="Grigoriev I.V."/>
            <person name="Spatafora J.W."/>
            <person name="Aime M.C."/>
        </authorList>
    </citation>
    <scope>NUCLEOTIDE SEQUENCE [LARGE SCALE GENOMIC DNA]</scope>
    <source>
        <strain evidence="1 2">MCA 3645</strain>
    </source>
</reference>
<organism evidence="1 2">
    <name type="scientific">Testicularia cyperi</name>
    <dbReference type="NCBI Taxonomy" id="1882483"/>
    <lineage>
        <taxon>Eukaryota</taxon>
        <taxon>Fungi</taxon>
        <taxon>Dikarya</taxon>
        <taxon>Basidiomycota</taxon>
        <taxon>Ustilaginomycotina</taxon>
        <taxon>Ustilaginomycetes</taxon>
        <taxon>Ustilaginales</taxon>
        <taxon>Anthracoideaceae</taxon>
        <taxon>Testicularia</taxon>
    </lineage>
</organism>
<accession>A0A317XSL1</accession>
<protein>
    <submittedName>
        <fullName evidence="1">Uncharacterized protein</fullName>
    </submittedName>
</protein>
<evidence type="ECO:0000313" key="1">
    <source>
        <dbReference type="EMBL" id="PWZ01316.1"/>
    </source>
</evidence>
<keyword evidence="2" id="KW-1185">Reference proteome</keyword>
<dbReference type="EMBL" id="KZ819190">
    <property type="protein sequence ID" value="PWZ01316.1"/>
    <property type="molecule type" value="Genomic_DNA"/>
</dbReference>
<proteinExistence type="predicted"/>